<dbReference type="InterPro" id="IPR038732">
    <property type="entry name" value="HpyO/CreE_NAD-binding"/>
</dbReference>
<dbReference type="InterPro" id="IPR052189">
    <property type="entry name" value="L-asp_N-monooxygenase_NS-form"/>
</dbReference>
<dbReference type="PANTHER" id="PTHR40254">
    <property type="entry name" value="BLR0577 PROTEIN"/>
    <property type="match status" value="1"/>
</dbReference>
<comment type="caution">
    <text evidence="3">The sequence shown here is derived from an EMBL/GenBank/DDBJ whole genome shotgun (WGS) entry which is preliminary data.</text>
</comment>
<evidence type="ECO:0000259" key="2">
    <source>
        <dbReference type="Pfam" id="PF13454"/>
    </source>
</evidence>
<proteinExistence type="predicted"/>
<dbReference type="RefSeq" id="WP_276092799.1">
    <property type="nucleotide sequence ID" value="NZ_JARJBC010000003.1"/>
</dbReference>
<dbReference type="PANTHER" id="PTHR40254:SF1">
    <property type="entry name" value="BLR0577 PROTEIN"/>
    <property type="match status" value="1"/>
</dbReference>
<reference evidence="3 4" key="1">
    <citation type="submission" date="2023-03" db="EMBL/GenBank/DDBJ databases">
        <title>Draft genome sequence of Streptomyces sp. RB6PN23 isolated from peat swamp forest in Thailand.</title>
        <authorList>
            <person name="Klaysubun C."/>
            <person name="Duangmal K."/>
        </authorList>
    </citation>
    <scope>NUCLEOTIDE SEQUENCE [LARGE SCALE GENOMIC DNA]</scope>
    <source>
        <strain evidence="3 4">RB6PN23</strain>
    </source>
</reference>
<dbReference type="Proteomes" id="UP001216579">
    <property type="component" value="Unassembled WGS sequence"/>
</dbReference>
<evidence type="ECO:0000313" key="4">
    <source>
        <dbReference type="Proteomes" id="UP001216579"/>
    </source>
</evidence>
<feature type="region of interest" description="Disordered" evidence="1">
    <location>
        <begin position="274"/>
        <end position="298"/>
    </location>
</feature>
<dbReference type="InterPro" id="IPR036188">
    <property type="entry name" value="FAD/NAD-bd_sf"/>
</dbReference>
<dbReference type="Pfam" id="PF13454">
    <property type="entry name" value="NAD_binding_9"/>
    <property type="match status" value="1"/>
</dbReference>
<accession>A0ABT5ZHL8</accession>
<keyword evidence="4" id="KW-1185">Reference proteome</keyword>
<dbReference type="EMBL" id="JARJBC010000003">
    <property type="protein sequence ID" value="MDF3289161.1"/>
    <property type="molecule type" value="Genomic_DNA"/>
</dbReference>
<evidence type="ECO:0000256" key="1">
    <source>
        <dbReference type="SAM" id="MobiDB-lite"/>
    </source>
</evidence>
<feature type="domain" description="FAD-dependent urate hydroxylase HpyO/Asp monooxygenase CreE-like FAD/NAD(P)-binding" evidence="2">
    <location>
        <begin position="10"/>
        <end position="189"/>
    </location>
</feature>
<protein>
    <submittedName>
        <fullName evidence="3">FAD/NAD(P)-binding protein</fullName>
    </submittedName>
</protein>
<name>A0ABT5ZHL8_9ACTN</name>
<gene>
    <name evidence="3" type="ORF">P3G67_07915</name>
</gene>
<organism evidence="3 4">
    <name type="scientific">Streptomyces silvisoli</name>
    <dbReference type="NCBI Taxonomy" id="3034235"/>
    <lineage>
        <taxon>Bacteria</taxon>
        <taxon>Bacillati</taxon>
        <taxon>Actinomycetota</taxon>
        <taxon>Actinomycetes</taxon>
        <taxon>Kitasatosporales</taxon>
        <taxon>Streptomycetaceae</taxon>
        <taxon>Streptomyces</taxon>
    </lineage>
</organism>
<evidence type="ECO:0000313" key="3">
    <source>
        <dbReference type="EMBL" id="MDF3289161.1"/>
    </source>
</evidence>
<dbReference type="SUPFAM" id="SSF51905">
    <property type="entry name" value="FAD/NAD(P)-binding domain"/>
    <property type="match status" value="1"/>
</dbReference>
<sequence length="647" mass="70150">MTTRQFAVCVIGSGPRGLSVFERICANAAVRQPSSELFVHLVDPYRPGAGNTWRTDQSGELLMNTVASQVTLFTDESVELEGPLCPGPSLHEWARFLTVMGTLEEMDEHVLVEARELGPDSYPTRRFYGHYLEWVFRRTTATAPGGIHVVTHQARAVALDDTPDGGQSVRLSDGTVLSDLDAVVLAQGHTAARTTGVEAELADFAERHGAVYVPPASPADVDLSVVRPGEPVLLRGLGLNFFDHMALLTVGRGGRFATEDGRLVYRPSGREPRLYAGSRRGVPHHARGENQKGAHGRHQPRVLTPEVVAGLRERGRRGGGTDFRREVWPLIAKEVETVYYTALVARSGAAPAPFRQRYLAAPWGSAEETRLLAEAGVGPAGRWDWQRIARPYADREFTGTADFHDWLLDHLRADVAAAREGNIDGPVKSALDVLRDLRNEIRLVVDHGGLTARSQRDDLERWYTPLNAFLSIGPPAHRTEQMAALIQAGVLTVLGPATRIATSPETGTYIGESPLVPGSRTHARVLIEARLPEPDLRRTADPLLGHLLRTGQCRPYTVGETYETGGLAVTERPYHVVDAAGRAHPGRFAFGVPTEAVHWVTAAGVRPGVNSVTLTDADAIARAVLARCSPAHRAVADQPAGTGREAG</sequence>